<gene>
    <name evidence="2" type="ORF">OMAG_001023</name>
</gene>
<comment type="caution">
    <text evidence="2">The sequence shown here is derived from an EMBL/GenBank/DDBJ whole genome shotgun (WGS) entry which is preliminary data.</text>
</comment>
<reference evidence="2 3" key="1">
    <citation type="submission" date="2015-02" db="EMBL/GenBank/DDBJ databases">
        <title>Single-cell genomics of uncultivated deep-branching MTB reveals a conserved set of magnetosome genes.</title>
        <authorList>
            <person name="Kolinko S."/>
            <person name="Richter M."/>
            <person name="Glockner F.O."/>
            <person name="Brachmann A."/>
            <person name="Schuler D."/>
        </authorList>
    </citation>
    <scope>NUCLEOTIDE SEQUENCE [LARGE SCALE GENOMIC DNA]</scope>
    <source>
        <strain evidence="2">SKK-01</strain>
    </source>
</reference>
<feature type="transmembrane region" description="Helical" evidence="1">
    <location>
        <begin position="59"/>
        <end position="80"/>
    </location>
</feature>
<sequence length="215" mass="24131">MEKDVLIVTIQSITAILVATIGILPLILSKKSPDKKKIIPGNNIKKETKNISSHANKKIIYGIIAGVITVFSFYLSGYAVKTFIFKPIIEVEYPYNNQKIDLLKTTAGSGEFWAHGKVKNFDKNFKLYILVYPVDPYGDGWWIQPEIYIQDDGTWEGKAWIGSDKYPPSEGTIFNIAVVLVDKNRNKLSGKIDNPRDITPVTITNVVGLEVEKIK</sequence>
<keyword evidence="3" id="KW-1185">Reference proteome</keyword>
<organism evidence="2 3">
    <name type="scientific">Candidatus Omnitrophus magneticus</name>
    <dbReference type="NCBI Taxonomy" id="1609969"/>
    <lineage>
        <taxon>Bacteria</taxon>
        <taxon>Pseudomonadati</taxon>
        <taxon>Candidatus Omnitrophota</taxon>
        <taxon>Candidatus Omnitrophus</taxon>
    </lineage>
</organism>
<dbReference type="EMBL" id="JYNY01000222">
    <property type="protein sequence ID" value="KJJ85059.1"/>
    <property type="molecule type" value="Genomic_DNA"/>
</dbReference>
<dbReference type="Proteomes" id="UP000033428">
    <property type="component" value="Unassembled WGS sequence"/>
</dbReference>
<keyword evidence="1" id="KW-1133">Transmembrane helix</keyword>
<evidence type="ECO:0000313" key="3">
    <source>
        <dbReference type="Proteomes" id="UP000033428"/>
    </source>
</evidence>
<accession>A0A0F0CSQ7</accession>
<evidence type="ECO:0000313" key="2">
    <source>
        <dbReference type="EMBL" id="KJJ85059.1"/>
    </source>
</evidence>
<keyword evidence="1" id="KW-0472">Membrane</keyword>
<keyword evidence="1" id="KW-0812">Transmembrane</keyword>
<name>A0A0F0CSQ7_9BACT</name>
<evidence type="ECO:0000256" key="1">
    <source>
        <dbReference type="SAM" id="Phobius"/>
    </source>
</evidence>
<protein>
    <submittedName>
        <fullName evidence="2">Membrane protein</fullName>
    </submittedName>
</protein>
<dbReference type="AlphaFoldDB" id="A0A0F0CSQ7"/>
<feature type="transmembrane region" description="Helical" evidence="1">
    <location>
        <begin position="6"/>
        <end position="28"/>
    </location>
</feature>
<proteinExistence type="predicted"/>